<dbReference type="PANTHER" id="PTHR34072:SF59">
    <property type="entry name" value="CCHC-TYPE INTEGRASE"/>
    <property type="match status" value="1"/>
</dbReference>
<evidence type="ECO:0000313" key="3">
    <source>
        <dbReference type="Proteomes" id="UP001234989"/>
    </source>
</evidence>
<dbReference type="InterPro" id="IPR041577">
    <property type="entry name" value="RT_RNaseH_2"/>
</dbReference>
<protein>
    <recommendedName>
        <fullName evidence="1">Reverse transcriptase/retrotransposon-derived protein RNase H-like domain-containing protein</fullName>
    </recommendedName>
</protein>
<gene>
    <name evidence="2" type="ORF">MTR67_011682</name>
</gene>
<evidence type="ECO:0000313" key="2">
    <source>
        <dbReference type="EMBL" id="WMV18297.1"/>
    </source>
</evidence>
<dbReference type="CDD" id="cd09274">
    <property type="entry name" value="RNase_HI_RT_Ty3"/>
    <property type="match status" value="1"/>
</dbReference>
<keyword evidence="3" id="KW-1185">Reference proteome</keyword>
<dbReference type="Pfam" id="PF17919">
    <property type="entry name" value="RT_RNaseH_2"/>
    <property type="match status" value="1"/>
</dbReference>
<sequence>MQIIYAGITVDTQKIEAVKTWPRPMTPTEVSSRLKESGRDKLVSEPQSIQLEVRPQMLDTCERLLGYFWFSDTVIVILCTRRDYGGPFEFLFKLAHEFQSAYDAYWVPVVLVLILCSDTNLSRPNSSSCNGTYYIPPVVSKDDIMVDSTKIEAIRGWARPISVTEVRSFGVPFVWSEECELSFQRLKELLTTALILTLPVDGVGFTIYCDASGVGLCCILMQQGRVIAYASRQLKLHEHNYPTYDFELAAVVFALKIWRRNLYGVCCEIYTDHRSLQYIMSLIPSFSRPKLKRRNWLALCSY</sequence>
<accession>A0AAF0Q7B6</accession>
<name>A0AAF0Q7B6_SOLVR</name>
<proteinExistence type="predicted"/>
<dbReference type="InterPro" id="IPR043502">
    <property type="entry name" value="DNA/RNA_pol_sf"/>
</dbReference>
<evidence type="ECO:0000259" key="1">
    <source>
        <dbReference type="Pfam" id="PF17919"/>
    </source>
</evidence>
<dbReference type="AlphaFoldDB" id="A0AAF0Q7B6"/>
<dbReference type="SUPFAM" id="SSF56672">
    <property type="entry name" value="DNA/RNA polymerases"/>
    <property type="match status" value="1"/>
</dbReference>
<feature type="domain" description="Reverse transcriptase/retrotransposon-derived protein RNase H-like" evidence="1">
    <location>
        <begin position="175"/>
        <end position="264"/>
    </location>
</feature>
<dbReference type="Proteomes" id="UP001234989">
    <property type="component" value="Chromosome 3"/>
</dbReference>
<reference evidence="2" key="1">
    <citation type="submission" date="2023-08" db="EMBL/GenBank/DDBJ databases">
        <title>A de novo genome assembly of Solanum verrucosum Schlechtendal, a Mexican diploid species geographically isolated from the other diploid A-genome species in potato relatives.</title>
        <authorList>
            <person name="Hosaka K."/>
        </authorList>
    </citation>
    <scope>NUCLEOTIDE SEQUENCE</scope>
    <source>
        <tissue evidence="2">Young leaves</tissue>
    </source>
</reference>
<organism evidence="2 3">
    <name type="scientific">Solanum verrucosum</name>
    <dbReference type="NCBI Taxonomy" id="315347"/>
    <lineage>
        <taxon>Eukaryota</taxon>
        <taxon>Viridiplantae</taxon>
        <taxon>Streptophyta</taxon>
        <taxon>Embryophyta</taxon>
        <taxon>Tracheophyta</taxon>
        <taxon>Spermatophyta</taxon>
        <taxon>Magnoliopsida</taxon>
        <taxon>eudicotyledons</taxon>
        <taxon>Gunneridae</taxon>
        <taxon>Pentapetalae</taxon>
        <taxon>asterids</taxon>
        <taxon>lamiids</taxon>
        <taxon>Solanales</taxon>
        <taxon>Solanaceae</taxon>
        <taxon>Solanoideae</taxon>
        <taxon>Solaneae</taxon>
        <taxon>Solanum</taxon>
    </lineage>
</organism>
<dbReference type="EMBL" id="CP133614">
    <property type="protein sequence ID" value="WMV18297.1"/>
    <property type="molecule type" value="Genomic_DNA"/>
</dbReference>
<dbReference type="PANTHER" id="PTHR34072">
    <property type="entry name" value="ENZYMATIC POLYPROTEIN-RELATED"/>
    <property type="match status" value="1"/>
</dbReference>